<feature type="signal peptide" evidence="1">
    <location>
        <begin position="1"/>
        <end position="22"/>
    </location>
</feature>
<dbReference type="EMBL" id="GGFL01014215">
    <property type="protein sequence ID" value="MBW78393.1"/>
    <property type="molecule type" value="Transcribed_RNA"/>
</dbReference>
<feature type="chain" id="PRO_5014604421" evidence="1">
    <location>
        <begin position="23"/>
        <end position="89"/>
    </location>
</feature>
<dbReference type="AlphaFoldDB" id="A0A2M4DLF6"/>
<reference evidence="2" key="1">
    <citation type="submission" date="2018-01" db="EMBL/GenBank/DDBJ databases">
        <title>An insight into the sialome of Amazonian anophelines.</title>
        <authorList>
            <person name="Ribeiro J.M."/>
            <person name="Scarpassa V."/>
            <person name="Calvo E."/>
        </authorList>
    </citation>
    <scope>NUCLEOTIDE SEQUENCE</scope>
</reference>
<protein>
    <submittedName>
        <fullName evidence="2">Putative secreted protein</fullName>
    </submittedName>
</protein>
<keyword evidence="1" id="KW-0732">Signal</keyword>
<accession>A0A2M4DLF6</accession>
<proteinExistence type="predicted"/>
<sequence length="89" mass="9109">MMANLGLMVSACGWAGLCCCSASPPTPASPLTNDSAVGSVSFDSHSSRITLLRSPRTPSAACRMLPSISSSSSEGGAFRTRFKCFSTGS</sequence>
<evidence type="ECO:0000256" key="1">
    <source>
        <dbReference type="SAM" id="SignalP"/>
    </source>
</evidence>
<organism evidence="2">
    <name type="scientific">Anopheles darlingi</name>
    <name type="common">Mosquito</name>
    <dbReference type="NCBI Taxonomy" id="43151"/>
    <lineage>
        <taxon>Eukaryota</taxon>
        <taxon>Metazoa</taxon>
        <taxon>Ecdysozoa</taxon>
        <taxon>Arthropoda</taxon>
        <taxon>Hexapoda</taxon>
        <taxon>Insecta</taxon>
        <taxon>Pterygota</taxon>
        <taxon>Neoptera</taxon>
        <taxon>Endopterygota</taxon>
        <taxon>Diptera</taxon>
        <taxon>Nematocera</taxon>
        <taxon>Culicoidea</taxon>
        <taxon>Culicidae</taxon>
        <taxon>Anophelinae</taxon>
        <taxon>Anopheles</taxon>
    </lineage>
</organism>
<name>A0A2M4DLF6_ANODA</name>
<evidence type="ECO:0000313" key="2">
    <source>
        <dbReference type="EMBL" id="MBW78393.1"/>
    </source>
</evidence>